<dbReference type="PANTHER" id="PTHR43369:SF2">
    <property type="entry name" value="PHOSPHORIBOSYLGLYCINAMIDE FORMYLTRANSFERASE"/>
    <property type="match status" value="1"/>
</dbReference>
<comment type="catalytic activity">
    <reaction evidence="8">
        <text>N(1)-(5-phospho-beta-D-ribosyl)glycinamide + (6R)-10-formyltetrahydrofolate = N(2)-formyl-N(1)-(5-phospho-beta-D-ribosyl)glycinamide + (6S)-5,6,7,8-tetrahydrofolate + H(+)</text>
        <dbReference type="Rhea" id="RHEA:15053"/>
        <dbReference type="ChEBI" id="CHEBI:15378"/>
        <dbReference type="ChEBI" id="CHEBI:57453"/>
        <dbReference type="ChEBI" id="CHEBI:143788"/>
        <dbReference type="ChEBI" id="CHEBI:147286"/>
        <dbReference type="ChEBI" id="CHEBI:195366"/>
        <dbReference type="EC" id="2.1.2.2"/>
    </reaction>
</comment>
<evidence type="ECO:0000256" key="3">
    <source>
        <dbReference type="ARBA" id="ARBA00022679"/>
    </source>
</evidence>
<dbReference type="AlphaFoldDB" id="A0A224AJV3"/>
<dbReference type="OrthoDB" id="9806170at2"/>
<name>A0A224AJV3_9FLAO</name>
<dbReference type="InterPro" id="IPR002376">
    <property type="entry name" value="Formyl_transf_N"/>
</dbReference>
<dbReference type="EC" id="2.1.2.2" evidence="2"/>
<protein>
    <recommendedName>
        <fullName evidence="2">phosphoribosylglycinamide formyltransferase 1</fullName>
        <ecNumber evidence="2">2.1.2.2</ecNumber>
    </recommendedName>
    <alternativeName>
        <fullName evidence="7">5'-phosphoribosylglycinamide transformylase</fullName>
    </alternativeName>
    <alternativeName>
        <fullName evidence="6">GAR transformylase</fullName>
    </alternativeName>
</protein>
<dbReference type="RefSeq" id="WP_119305388.1">
    <property type="nucleotide sequence ID" value="NZ_AP014608.1"/>
</dbReference>
<dbReference type="Proteomes" id="UP000263619">
    <property type="component" value="Chromosome"/>
</dbReference>
<dbReference type="GO" id="GO:0004644">
    <property type="term" value="F:phosphoribosylglycinamide formyltransferase activity"/>
    <property type="evidence" value="ECO:0007669"/>
    <property type="project" value="UniProtKB-EC"/>
</dbReference>
<dbReference type="GO" id="GO:0005829">
    <property type="term" value="C:cytosol"/>
    <property type="evidence" value="ECO:0007669"/>
    <property type="project" value="TreeGrafter"/>
</dbReference>
<dbReference type="Gene3D" id="3.40.50.170">
    <property type="entry name" value="Formyl transferase, N-terminal domain"/>
    <property type="match status" value="1"/>
</dbReference>
<evidence type="ECO:0000256" key="1">
    <source>
        <dbReference type="ARBA" id="ARBA00005054"/>
    </source>
</evidence>
<keyword evidence="3 10" id="KW-0808">Transferase</keyword>
<dbReference type="SUPFAM" id="SSF53328">
    <property type="entry name" value="Formyltransferase"/>
    <property type="match status" value="1"/>
</dbReference>
<comment type="pathway">
    <text evidence="1">Purine metabolism; IMP biosynthesis via de novo pathway; N(2)-formyl-N(1)-(5-phospho-D-ribosyl)glycinamide from N(1)-(5-phospho-D-ribosyl)glycinamide (10-formyl THF route): step 1/1.</text>
</comment>
<evidence type="ECO:0000313" key="10">
    <source>
        <dbReference type="EMBL" id="BBA17099.1"/>
    </source>
</evidence>
<keyword evidence="11" id="KW-1185">Reference proteome</keyword>
<proteinExistence type="inferred from homology"/>
<dbReference type="InterPro" id="IPR001555">
    <property type="entry name" value="GART_AS"/>
</dbReference>
<dbReference type="EMBL" id="AP014608">
    <property type="protein sequence ID" value="BBA17099.1"/>
    <property type="molecule type" value="Genomic_DNA"/>
</dbReference>
<evidence type="ECO:0000256" key="5">
    <source>
        <dbReference type="ARBA" id="ARBA00038440"/>
    </source>
</evidence>
<evidence type="ECO:0000256" key="8">
    <source>
        <dbReference type="ARBA" id="ARBA00047664"/>
    </source>
</evidence>
<evidence type="ECO:0000256" key="4">
    <source>
        <dbReference type="ARBA" id="ARBA00022755"/>
    </source>
</evidence>
<evidence type="ECO:0000259" key="9">
    <source>
        <dbReference type="Pfam" id="PF00551"/>
    </source>
</evidence>
<feature type="domain" description="Formyl transferase N-terminal" evidence="9">
    <location>
        <begin position="2"/>
        <end position="183"/>
    </location>
</feature>
<dbReference type="GO" id="GO:0006189">
    <property type="term" value="P:'de novo' IMP biosynthetic process"/>
    <property type="evidence" value="ECO:0007669"/>
    <property type="project" value="TreeGrafter"/>
</dbReference>
<gene>
    <name evidence="10" type="primary">purN</name>
    <name evidence="10" type="ORF">STAT_163</name>
</gene>
<reference evidence="10 11" key="1">
    <citation type="submission" date="2014-06" db="EMBL/GenBank/DDBJ databases">
        <title>Genome sequence of the intracellular symbiont Blattabacterium cuenoti, strain STAT from the wood feeding cockroach Salganea taiwanensis taiwanensis.</title>
        <authorList>
            <person name="Kinjo Y."/>
            <person name="Ohkuma M."/>
            <person name="Tokuda G."/>
        </authorList>
    </citation>
    <scope>NUCLEOTIDE SEQUENCE [LARGE SCALE GENOMIC DNA]</scope>
    <source>
        <strain evidence="10 11">STAT</strain>
    </source>
</reference>
<accession>A0A224AJV3</accession>
<dbReference type="PANTHER" id="PTHR43369">
    <property type="entry name" value="PHOSPHORIBOSYLGLYCINAMIDE FORMYLTRANSFERASE"/>
    <property type="match status" value="1"/>
</dbReference>
<evidence type="ECO:0000256" key="6">
    <source>
        <dbReference type="ARBA" id="ARBA00041324"/>
    </source>
</evidence>
<comment type="similarity">
    <text evidence="5">Belongs to the GART family.</text>
</comment>
<dbReference type="InterPro" id="IPR036477">
    <property type="entry name" value="Formyl_transf_N_sf"/>
</dbReference>
<keyword evidence="4" id="KW-0658">Purine biosynthesis</keyword>
<organism evidence="10 11">
    <name type="scientific">Blattabacterium cuenoti STAT</name>
    <dbReference type="NCBI Taxonomy" id="1457030"/>
    <lineage>
        <taxon>Bacteria</taxon>
        <taxon>Pseudomonadati</taxon>
        <taxon>Bacteroidota</taxon>
        <taxon>Flavobacteriia</taxon>
        <taxon>Flavobacteriales</taxon>
        <taxon>Blattabacteriaceae</taxon>
        <taxon>Blattabacterium</taxon>
    </lineage>
</organism>
<dbReference type="Pfam" id="PF00551">
    <property type="entry name" value="Formyl_trans_N"/>
    <property type="match status" value="1"/>
</dbReference>
<evidence type="ECO:0000256" key="7">
    <source>
        <dbReference type="ARBA" id="ARBA00041682"/>
    </source>
</evidence>
<evidence type="ECO:0000313" key="11">
    <source>
        <dbReference type="Proteomes" id="UP000263619"/>
    </source>
</evidence>
<evidence type="ECO:0000256" key="2">
    <source>
        <dbReference type="ARBA" id="ARBA00012254"/>
    </source>
</evidence>
<sequence length="190" mass="21320">MKKIAILVSGKGTNMQNILHAIKNGILRNLIVNLVISDRWCNAIQYALKKNITVFSLINTNKKSLSKEIDNILIKYIPDIIVLSGFLSILDAKFCKKWINKVINIHPSLLPKYGGRGMYGIKVHQKVIKNKEKISGATVHYVTKNVDLGSIILKKTCTIDSKETPTSLSKKVSIIEKEILIQSIIKLIKI</sequence>
<dbReference type="PROSITE" id="PS00373">
    <property type="entry name" value="GART"/>
    <property type="match status" value="1"/>
</dbReference>